<accession>A0A3A2Z1M3</accession>
<dbReference type="EMBL" id="MVGC01003452">
    <property type="protein sequence ID" value="RJE16640.1"/>
    <property type="molecule type" value="Genomic_DNA"/>
</dbReference>
<keyword evidence="2" id="KW-1185">Reference proteome</keyword>
<dbReference type="AlphaFoldDB" id="A0A3A2Z1M3"/>
<reference evidence="2" key="1">
    <citation type="submission" date="2017-02" db="EMBL/GenBank/DDBJ databases">
        <authorList>
            <person name="Tafer H."/>
            <person name="Lopandic K."/>
        </authorList>
    </citation>
    <scope>NUCLEOTIDE SEQUENCE [LARGE SCALE GENOMIC DNA]</scope>
    <source>
        <strain evidence="2">CBS 366.77</strain>
    </source>
</reference>
<sequence>MGGYINEHGVINLERLGMLIEAFSDVEFRFFEVEYSDARWIHAKKKGADGDPEPQEMRKGFTVTPDQKKIFQSVRKYVLNRPEKAAGVKPLDLPSTLPARDR</sequence>
<proteinExistence type="predicted"/>
<protein>
    <submittedName>
        <fullName evidence="1">5'-3' exoribonuclease</fullName>
    </submittedName>
</protein>
<evidence type="ECO:0000313" key="1">
    <source>
        <dbReference type="EMBL" id="RJE16640.1"/>
    </source>
</evidence>
<dbReference type="STRING" id="2070753.A0A3A2Z1M3"/>
<comment type="caution">
    <text evidence="1">The sequence shown here is derived from an EMBL/GenBank/DDBJ whole genome shotgun (WGS) entry which is preliminary data.</text>
</comment>
<gene>
    <name evidence="1" type="ORF">PHISCL_11023</name>
</gene>
<feature type="non-terminal residue" evidence="1">
    <location>
        <position position="102"/>
    </location>
</feature>
<evidence type="ECO:0000313" key="2">
    <source>
        <dbReference type="Proteomes" id="UP000266188"/>
    </source>
</evidence>
<dbReference type="Proteomes" id="UP000266188">
    <property type="component" value="Unassembled WGS sequence"/>
</dbReference>
<organism evidence="1 2">
    <name type="scientific">Aspergillus sclerotialis</name>
    <dbReference type="NCBI Taxonomy" id="2070753"/>
    <lineage>
        <taxon>Eukaryota</taxon>
        <taxon>Fungi</taxon>
        <taxon>Dikarya</taxon>
        <taxon>Ascomycota</taxon>
        <taxon>Pezizomycotina</taxon>
        <taxon>Eurotiomycetes</taxon>
        <taxon>Eurotiomycetidae</taxon>
        <taxon>Eurotiales</taxon>
        <taxon>Aspergillaceae</taxon>
        <taxon>Aspergillus</taxon>
        <taxon>Aspergillus subgen. Polypaecilum</taxon>
    </lineage>
</organism>
<dbReference type="OrthoDB" id="372487at2759"/>
<name>A0A3A2Z1M3_9EURO</name>